<gene>
    <name evidence="2" type="ORF">BTMF_LOCUS7390</name>
</gene>
<reference evidence="2 3" key="2">
    <citation type="submission" date="2018-11" db="EMBL/GenBank/DDBJ databases">
        <authorList>
            <consortium name="Pathogen Informatics"/>
        </authorList>
    </citation>
    <scope>NUCLEOTIDE SEQUENCE [LARGE SCALE GENOMIC DNA]</scope>
</reference>
<dbReference type="AlphaFoldDB" id="A0A0R3QNQ4"/>
<organism evidence="4">
    <name type="scientific">Brugia timori</name>
    <dbReference type="NCBI Taxonomy" id="42155"/>
    <lineage>
        <taxon>Eukaryota</taxon>
        <taxon>Metazoa</taxon>
        <taxon>Ecdysozoa</taxon>
        <taxon>Nematoda</taxon>
        <taxon>Chromadorea</taxon>
        <taxon>Rhabditida</taxon>
        <taxon>Spirurina</taxon>
        <taxon>Spiruromorpha</taxon>
        <taxon>Filarioidea</taxon>
        <taxon>Onchocercidae</taxon>
        <taxon>Brugia</taxon>
    </lineage>
</organism>
<dbReference type="Proteomes" id="UP000280834">
    <property type="component" value="Unassembled WGS sequence"/>
</dbReference>
<proteinExistence type="predicted"/>
<dbReference type="EMBL" id="UZAG01015923">
    <property type="protein sequence ID" value="VDO24373.1"/>
    <property type="molecule type" value="Genomic_DNA"/>
</dbReference>
<keyword evidence="3" id="KW-1185">Reference proteome</keyword>
<dbReference type="WBParaSite" id="BTMF_0000933901-mRNA-1">
    <property type="protein sequence ID" value="BTMF_0000933901-mRNA-1"/>
    <property type="gene ID" value="BTMF_0000933901"/>
</dbReference>
<evidence type="ECO:0000256" key="1">
    <source>
        <dbReference type="SAM" id="MobiDB-lite"/>
    </source>
</evidence>
<evidence type="ECO:0000313" key="4">
    <source>
        <dbReference type="WBParaSite" id="BTMF_0000933901-mRNA-1"/>
    </source>
</evidence>
<dbReference type="STRING" id="42155.A0A0R3QNQ4"/>
<evidence type="ECO:0000313" key="2">
    <source>
        <dbReference type="EMBL" id="VDO24373.1"/>
    </source>
</evidence>
<name>A0A0R3QNQ4_9BILA</name>
<reference evidence="4" key="1">
    <citation type="submission" date="2017-02" db="UniProtKB">
        <authorList>
            <consortium name="WormBaseParasite"/>
        </authorList>
    </citation>
    <scope>IDENTIFICATION</scope>
</reference>
<protein>
    <submittedName>
        <fullName evidence="2 4">Uncharacterized protein</fullName>
    </submittedName>
</protein>
<sequence>MGDNVPKYTPSSGINGQPYMGVSSGYVPPVQYGGTESAS</sequence>
<accession>A0A0R3QNQ4</accession>
<evidence type="ECO:0000313" key="3">
    <source>
        <dbReference type="Proteomes" id="UP000280834"/>
    </source>
</evidence>
<feature type="region of interest" description="Disordered" evidence="1">
    <location>
        <begin position="1"/>
        <end position="20"/>
    </location>
</feature>